<evidence type="ECO:0000256" key="2">
    <source>
        <dbReference type="ARBA" id="ARBA00007635"/>
    </source>
</evidence>
<dbReference type="InterPro" id="IPR037185">
    <property type="entry name" value="EmrE-like"/>
</dbReference>
<evidence type="ECO:0000259" key="7">
    <source>
        <dbReference type="Pfam" id="PF00892"/>
    </source>
</evidence>
<dbReference type="EMBL" id="CM018037">
    <property type="protein sequence ID" value="KAA8540111.1"/>
    <property type="molecule type" value="Genomic_DNA"/>
</dbReference>
<feature type="transmembrane region" description="Helical" evidence="6">
    <location>
        <begin position="180"/>
        <end position="200"/>
    </location>
</feature>
<feature type="domain" description="EamA" evidence="7">
    <location>
        <begin position="182"/>
        <end position="326"/>
    </location>
</feature>
<sequence length="358" mass="39676">MEVKKWIVYSRAVMSMLMVQLFATGLQLLSKVILSEGTFIFALMAYRHVVGAFCVSPFAFFWEREKAEKLSWSVLFWLFTNALTGITMAMGFFYYGLRDTTATYATNFLNLIPIVTFVFSIVAGVEKLGLNKKAGKLKTLGAILCVAGALTISLYKGKALHIGHHSEHQHAIVKETKPNWARGTIFLVCSILSYATWFLVQVKLFKVFPHKYWATMLTCIIASIQTTVIGLCLDRKKAAWKLGWNLQLVTIIYSLSFMIIMKGALATAASFCFISWAIANRGPTYPSMFNPLSLIFVSITEAVLLGEEITVGSLLGMLLIIVGLYSFLWGKSKESISMVAPKGADFEAAKTVPESAGM</sequence>
<comment type="subcellular location">
    <subcellularLocation>
        <location evidence="1 6">Membrane</location>
        <topology evidence="1 6">Multi-pass membrane protein</topology>
    </subcellularLocation>
</comment>
<keyword evidence="4 6" id="KW-1133">Transmembrane helix</keyword>
<keyword evidence="3 6" id="KW-0812">Transmembrane</keyword>
<feature type="transmembrane region" description="Helical" evidence="6">
    <location>
        <begin position="39"/>
        <end position="62"/>
    </location>
</feature>
<evidence type="ECO:0000256" key="1">
    <source>
        <dbReference type="ARBA" id="ARBA00004141"/>
    </source>
</evidence>
<evidence type="ECO:0000313" key="9">
    <source>
        <dbReference type="Proteomes" id="UP000325577"/>
    </source>
</evidence>
<evidence type="ECO:0000256" key="6">
    <source>
        <dbReference type="RuleBase" id="RU363077"/>
    </source>
</evidence>
<dbReference type="GO" id="GO:0016020">
    <property type="term" value="C:membrane"/>
    <property type="evidence" value="ECO:0007669"/>
    <property type="project" value="UniProtKB-SubCell"/>
</dbReference>
<dbReference type="Pfam" id="PF00892">
    <property type="entry name" value="EamA"/>
    <property type="match status" value="2"/>
</dbReference>
<feature type="transmembrane region" description="Helical" evidence="6">
    <location>
        <begin position="311"/>
        <end position="328"/>
    </location>
</feature>
<reference evidence="8 9" key="1">
    <citation type="submission" date="2019-09" db="EMBL/GenBank/DDBJ databases">
        <title>A chromosome-level genome assembly of the Chinese tupelo Nyssa sinensis.</title>
        <authorList>
            <person name="Yang X."/>
            <person name="Kang M."/>
            <person name="Yang Y."/>
            <person name="Xiong H."/>
            <person name="Wang M."/>
            <person name="Zhang Z."/>
            <person name="Wang Z."/>
            <person name="Wu H."/>
            <person name="Ma T."/>
            <person name="Liu J."/>
            <person name="Xi Z."/>
        </authorList>
    </citation>
    <scope>NUCLEOTIDE SEQUENCE [LARGE SCALE GENOMIC DNA]</scope>
    <source>
        <strain evidence="8">J267</strain>
        <tissue evidence="8">Leaf</tissue>
    </source>
</reference>
<dbReference type="GO" id="GO:0022857">
    <property type="term" value="F:transmembrane transporter activity"/>
    <property type="evidence" value="ECO:0007669"/>
    <property type="project" value="InterPro"/>
</dbReference>
<name>A0A5J5BG29_9ASTE</name>
<keyword evidence="5 6" id="KW-0472">Membrane</keyword>
<evidence type="ECO:0000256" key="3">
    <source>
        <dbReference type="ARBA" id="ARBA00022692"/>
    </source>
</evidence>
<accession>A0A5J5BG29</accession>
<feature type="transmembrane region" description="Helical" evidence="6">
    <location>
        <begin position="108"/>
        <end position="125"/>
    </location>
</feature>
<dbReference type="OrthoDB" id="670984at2759"/>
<dbReference type="AlphaFoldDB" id="A0A5J5BG29"/>
<feature type="transmembrane region" description="Helical" evidence="6">
    <location>
        <begin position="12"/>
        <end position="33"/>
    </location>
</feature>
<dbReference type="SUPFAM" id="SSF103481">
    <property type="entry name" value="Multidrug resistance efflux transporter EmrE"/>
    <property type="match status" value="2"/>
</dbReference>
<dbReference type="InterPro" id="IPR000620">
    <property type="entry name" value="EamA_dom"/>
</dbReference>
<feature type="domain" description="EamA" evidence="7">
    <location>
        <begin position="13"/>
        <end position="153"/>
    </location>
</feature>
<gene>
    <name evidence="8" type="ORF">F0562_026803</name>
</gene>
<evidence type="ECO:0000256" key="4">
    <source>
        <dbReference type="ARBA" id="ARBA00022989"/>
    </source>
</evidence>
<feature type="transmembrane region" description="Helical" evidence="6">
    <location>
        <begin position="74"/>
        <end position="96"/>
    </location>
</feature>
<dbReference type="Proteomes" id="UP000325577">
    <property type="component" value="Linkage Group LG14"/>
</dbReference>
<proteinExistence type="inferred from homology"/>
<keyword evidence="9" id="KW-1185">Reference proteome</keyword>
<evidence type="ECO:0000313" key="8">
    <source>
        <dbReference type="EMBL" id="KAA8540111.1"/>
    </source>
</evidence>
<dbReference type="PANTHER" id="PTHR31218">
    <property type="entry name" value="WAT1-RELATED PROTEIN"/>
    <property type="match status" value="1"/>
</dbReference>
<protein>
    <recommendedName>
        <fullName evidence="6">WAT1-related protein</fullName>
    </recommendedName>
</protein>
<dbReference type="InterPro" id="IPR030184">
    <property type="entry name" value="WAT1-related"/>
</dbReference>
<feature type="transmembrane region" description="Helical" evidence="6">
    <location>
        <begin position="251"/>
        <end position="276"/>
    </location>
</feature>
<organism evidence="8 9">
    <name type="scientific">Nyssa sinensis</name>
    <dbReference type="NCBI Taxonomy" id="561372"/>
    <lineage>
        <taxon>Eukaryota</taxon>
        <taxon>Viridiplantae</taxon>
        <taxon>Streptophyta</taxon>
        <taxon>Embryophyta</taxon>
        <taxon>Tracheophyta</taxon>
        <taxon>Spermatophyta</taxon>
        <taxon>Magnoliopsida</taxon>
        <taxon>eudicotyledons</taxon>
        <taxon>Gunneridae</taxon>
        <taxon>Pentapetalae</taxon>
        <taxon>asterids</taxon>
        <taxon>Cornales</taxon>
        <taxon>Nyssaceae</taxon>
        <taxon>Nyssa</taxon>
    </lineage>
</organism>
<comment type="similarity">
    <text evidence="2 6">Belongs to the drug/metabolite transporter (DMT) superfamily. Plant drug/metabolite exporter (P-DME) (TC 2.A.7.4) family.</text>
</comment>
<evidence type="ECO:0000256" key="5">
    <source>
        <dbReference type="ARBA" id="ARBA00023136"/>
    </source>
</evidence>
<feature type="transmembrane region" description="Helical" evidence="6">
    <location>
        <begin position="212"/>
        <end position="231"/>
    </location>
</feature>